<evidence type="ECO:0000313" key="4">
    <source>
        <dbReference type="EMBL" id="BBM86477.1"/>
    </source>
</evidence>
<dbReference type="NCBIfam" id="TIGR00976">
    <property type="entry name" value="CocE_NonD"/>
    <property type="match status" value="1"/>
</dbReference>
<keyword evidence="5" id="KW-1185">Reference proteome</keyword>
<dbReference type="RefSeq" id="WP_173013540.1">
    <property type="nucleotide sequence ID" value="NZ_AP019860.1"/>
</dbReference>
<dbReference type="InterPro" id="IPR008979">
    <property type="entry name" value="Galactose-bd-like_sf"/>
</dbReference>
<dbReference type="Gene3D" id="2.60.120.260">
    <property type="entry name" value="Galactose-binding domain-like"/>
    <property type="match status" value="1"/>
</dbReference>
<dbReference type="Pfam" id="PF02129">
    <property type="entry name" value="Peptidase_S15"/>
    <property type="match status" value="1"/>
</dbReference>
<evidence type="ECO:0000256" key="2">
    <source>
        <dbReference type="SAM" id="MobiDB-lite"/>
    </source>
</evidence>
<dbReference type="Gene3D" id="3.40.50.1820">
    <property type="entry name" value="alpha/beta hydrolase"/>
    <property type="match status" value="1"/>
</dbReference>
<organism evidence="4 5">
    <name type="scientific">Uabimicrobium amorphum</name>
    <dbReference type="NCBI Taxonomy" id="2596890"/>
    <lineage>
        <taxon>Bacteria</taxon>
        <taxon>Pseudomonadati</taxon>
        <taxon>Planctomycetota</taxon>
        <taxon>Candidatus Uabimicrobiia</taxon>
        <taxon>Candidatus Uabimicrobiales</taxon>
        <taxon>Candidatus Uabimicrobiaceae</taxon>
        <taxon>Candidatus Uabimicrobium</taxon>
    </lineage>
</organism>
<dbReference type="PANTHER" id="PTHR43056:SF10">
    <property type="entry name" value="COCE_NOND FAMILY, PUTATIVE (AFU_ORTHOLOGUE AFUA_7G00600)-RELATED"/>
    <property type="match status" value="1"/>
</dbReference>
<protein>
    <submittedName>
        <fullName evidence="4">Esterase</fullName>
    </submittedName>
</protein>
<dbReference type="SUPFAM" id="SSF53474">
    <property type="entry name" value="alpha/beta-Hydrolases"/>
    <property type="match status" value="1"/>
</dbReference>
<evidence type="ECO:0000313" key="5">
    <source>
        <dbReference type="Proteomes" id="UP000326354"/>
    </source>
</evidence>
<dbReference type="InterPro" id="IPR013736">
    <property type="entry name" value="Xaa-Pro_dipept_C"/>
</dbReference>
<dbReference type="SUPFAM" id="SSF49785">
    <property type="entry name" value="Galactose-binding domain-like"/>
    <property type="match status" value="1"/>
</dbReference>
<dbReference type="InterPro" id="IPR005674">
    <property type="entry name" value="CocE/Ser_esterase"/>
</dbReference>
<dbReference type="SMART" id="SM00939">
    <property type="entry name" value="PepX_C"/>
    <property type="match status" value="1"/>
</dbReference>
<accession>A0A5S9IRN8</accession>
<sequence>MKKIWIFLLLISWCCAQEKVFEPTSLSGMADSGKFKLYKNESVLGVIDYKLDEKGNYERTFELSYAGQVITYKLSLTSDENGLWSTASIDVPGQKIGVQRKNNTATYHVNKTEKIVTLTDQHVAYDSYGPAFESFALKKYDKQKGGKQNISRFLIPAACMDVEIEYKGTQVRKVQEKEWTLQHFHMIISNIGIDIWAGQDFKIYMMNVPVQYVTYVRDGFEDLMKVKDEDPLLSKPTHDIKKETHMVPMRDGVKLATDIYFPKDVDKAPVILIRTPYKKEMEETKGNFYARRGYIVAVQDCRGRFASQGVWEPFINEEKDGHDVVEWLAVQPWSTKKIGMIGGSYVGWTQLWAAVSKPKHLTTIIPNVAPPDAFFNIPYEYGAFFIFGSIWWAQILEQNATADISGKVISDITKRDYQKDLMSLPVINLDKKLLGKENSYWRKWIKNNVNNEYWAKSNFMERLADLDIPVFLQSGWFDGDGIGSKLNYSYLRKSKNKHQKLVLGPWGHTDQATTSIGDVHFGKEAGLDLQTLYLRWFDYWLKGIDNKICDEPLVKVYLMFSNKWITGNDYPLPQTKFTKLFLSSSGKANTSKGDGELVWSEQKIQTTPDTYTYNPGDPTPSPDYPTEDEDDKSKKDEKEKSTDKNKDDKKEKENFHSKTVAKRQDILVYETEVLTKDISIAGPVAAKLYAATSAKDTDWFVTLVDIDEKGEALPLVKGVIRARFRQSMSQPVLLEKDTIYEYDIDMWQTGITFRKGHRIRVEIASAMFPLFSRNLNTGGHNEMDSEYVSAQQKIYHSQEYPSHIILPVIDK</sequence>
<dbReference type="Proteomes" id="UP000326354">
    <property type="component" value="Chromosome"/>
</dbReference>
<dbReference type="InterPro" id="IPR000383">
    <property type="entry name" value="Xaa-Pro-like_dom"/>
</dbReference>
<feature type="region of interest" description="Disordered" evidence="2">
    <location>
        <begin position="607"/>
        <end position="656"/>
    </location>
</feature>
<proteinExistence type="predicted"/>
<dbReference type="Pfam" id="PF08530">
    <property type="entry name" value="PepX_C"/>
    <property type="match status" value="1"/>
</dbReference>
<evidence type="ECO:0000259" key="3">
    <source>
        <dbReference type="SMART" id="SM00939"/>
    </source>
</evidence>
<dbReference type="InterPro" id="IPR050585">
    <property type="entry name" value="Xaa-Pro_dipeptidyl-ppase/CocE"/>
</dbReference>
<dbReference type="AlphaFoldDB" id="A0A5S9IRN8"/>
<gene>
    <name evidence="4" type="ORF">UABAM_04863</name>
</gene>
<dbReference type="PANTHER" id="PTHR43056">
    <property type="entry name" value="PEPTIDASE S9 PROLYL OLIGOPEPTIDASE"/>
    <property type="match status" value="1"/>
</dbReference>
<dbReference type="GO" id="GO:0008239">
    <property type="term" value="F:dipeptidyl-peptidase activity"/>
    <property type="evidence" value="ECO:0007669"/>
    <property type="project" value="InterPro"/>
</dbReference>
<reference evidence="4 5" key="1">
    <citation type="submission" date="2019-08" db="EMBL/GenBank/DDBJ databases">
        <title>Complete genome sequence of Candidatus Uab amorphum.</title>
        <authorList>
            <person name="Shiratori T."/>
            <person name="Suzuki S."/>
            <person name="Kakizawa Y."/>
            <person name="Ishida K."/>
        </authorList>
    </citation>
    <scope>NUCLEOTIDE SEQUENCE [LARGE SCALE GENOMIC DNA]</scope>
    <source>
        <strain evidence="4 5">SRT547</strain>
    </source>
</reference>
<dbReference type="KEGG" id="uam:UABAM_04863"/>
<dbReference type="EMBL" id="AP019860">
    <property type="protein sequence ID" value="BBM86477.1"/>
    <property type="molecule type" value="Genomic_DNA"/>
</dbReference>
<feature type="compositionally biased region" description="Basic and acidic residues" evidence="2">
    <location>
        <begin position="631"/>
        <end position="656"/>
    </location>
</feature>
<dbReference type="InterPro" id="IPR029058">
    <property type="entry name" value="AB_hydrolase_fold"/>
</dbReference>
<evidence type="ECO:0000256" key="1">
    <source>
        <dbReference type="ARBA" id="ARBA00022801"/>
    </source>
</evidence>
<name>A0A5S9IRN8_UABAM</name>
<dbReference type="Gene3D" id="1.10.3020.10">
    <property type="entry name" value="alpha-amino acid ester hydrolase ( Helical cap domain)"/>
    <property type="match status" value="1"/>
</dbReference>
<feature type="domain" description="Xaa-Pro dipeptidyl-peptidase C-terminal" evidence="3">
    <location>
        <begin position="534"/>
        <end position="805"/>
    </location>
</feature>
<keyword evidence="1" id="KW-0378">Hydrolase</keyword>